<comment type="caution">
    <text evidence="1">The sequence shown here is derived from an EMBL/GenBank/DDBJ whole genome shotgun (WGS) entry which is preliminary data.</text>
</comment>
<evidence type="ECO:0000313" key="1">
    <source>
        <dbReference type="EMBL" id="KAI6092080.1"/>
    </source>
</evidence>
<sequence length="598" mass="65101">MSQGQHYQTPAGSMGAMYAGPQYYQPGLADGLYPPQGPPAGLNGGLVNPPDPTQGNLADPNDMGADDEEPPASQWNPMFETKEELKAHIEKIEPTYKDIEQTDDKWACHKCDVVTKTKKQLINHCREKHTQFRCFHLRCDQGKPSAGERAFMRHCHLYHGDGNPPIFSCGWLMCGYDGQSGYVGESGTRKDNCVDHQKRIHYTAECQDKEAEERAKWLLSNPKLPEGTRIIPEGTVIDCGSKLNPLVDLEGPQQQQPAHPQQPAQPVQPVQPRGTKRKAKDNHSESGNERLLAQLNGAIADKQAAEAKYAASQQENARMKQQIENLQQQLNALSQEKAEGRFGSDDCFGTQHPDGSDALGQSSSSSSTMQSSPTESEFLDSTHDGPDYSRSSSSTMQGSSTGSELPGSAHDGTGMALQPYSANTGAGVQSPGPSLFPIANPNLMGSTDTSEIVSSKALLGMTDEEFHDMISGWSNPAGEHQEHHNQQHAAQQSSFQMPSNASPGSVFTQPAQHSYQQPAQHSYQQPAQHSYPLPAQHSYPLPARYHYPQLANSYGSLPAEQNDPQAAEQQYGSQSNTNTPAYSGEQAGFWSGAFGQQN</sequence>
<evidence type="ECO:0000313" key="2">
    <source>
        <dbReference type="Proteomes" id="UP001497680"/>
    </source>
</evidence>
<organism evidence="1 2">
    <name type="scientific">Hypoxylon rubiginosum</name>
    <dbReference type="NCBI Taxonomy" id="110542"/>
    <lineage>
        <taxon>Eukaryota</taxon>
        <taxon>Fungi</taxon>
        <taxon>Dikarya</taxon>
        <taxon>Ascomycota</taxon>
        <taxon>Pezizomycotina</taxon>
        <taxon>Sordariomycetes</taxon>
        <taxon>Xylariomycetidae</taxon>
        <taxon>Xylariales</taxon>
        <taxon>Hypoxylaceae</taxon>
        <taxon>Hypoxylon</taxon>
    </lineage>
</organism>
<proteinExistence type="predicted"/>
<keyword evidence="2" id="KW-1185">Reference proteome</keyword>
<protein>
    <submittedName>
        <fullName evidence="1">Uncharacterized protein</fullName>
    </submittedName>
</protein>
<gene>
    <name evidence="1" type="ORF">F4821DRAFT_254196</name>
</gene>
<reference evidence="1 2" key="1">
    <citation type="journal article" date="2022" name="New Phytol.">
        <title>Ecological generalism drives hyperdiversity of secondary metabolite gene clusters in xylarialean endophytes.</title>
        <authorList>
            <person name="Franco M.E.E."/>
            <person name="Wisecaver J.H."/>
            <person name="Arnold A.E."/>
            <person name="Ju Y.M."/>
            <person name="Slot J.C."/>
            <person name="Ahrendt S."/>
            <person name="Moore L.P."/>
            <person name="Eastman K.E."/>
            <person name="Scott K."/>
            <person name="Konkel Z."/>
            <person name="Mondo S.J."/>
            <person name="Kuo A."/>
            <person name="Hayes R.D."/>
            <person name="Haridas S."/>
            <person name="Andreopoulos B."/>
            <person name="Riley R."/>
            <person name="LaButti K."/>
            <person name="Pangilinan J."/>
            <person name="Lipzen A."/>
            <person name="Amirebrahimi M."/>
            <person name="Yan J."/>
            <person name="Adam C."/>
            <person name="Keymanesh K."/>
            <person name="Ng V."/>
            <person name="Louie K."/>
            <person name="Northen T."/>
            <person name="Drula E."/>
            <person name="Henrissat B."/>
            <person name="Hsieh H.M."/>
            <person name="Youens-Clark K."/>
            <person name="Lutzoni F."/>
            <person name="Miadlikowska J."/>
            <person name="Eastwood D.C."/>
            <person name="Hamelin R.C."/>
            <person name="Grigoriev I.V."/>
            <person name="U'Ren J.M."/>
        </authorList>
    </citation>
    <scope>NUCLEOTIDE SEQUENCE [LARGE SCALE GENOMIC DNA]</scope>
    <source>
        <strain evidence="1 2">ER1909</strain>
    </source>
</reference>
<dbReference type="EMBL" id="MU394284">
    <property type="protein sequence ID" value="KAI6092080.1"/>
    <property type="molecule type" value="Genomic_DNA"/>
</dbReference>
<name>A0ACC0DIR5_9PEZI</name>
<dbReference type="Proteomes" id="UP001497680">
    <property type="component" value="Unassembled WGS sequence"/>
</dbReference>
<accession>A0ACC0DIR5</accession>